<accession>A0A329YHJ0</accession>
<dbReference type="EMBL" id="QMKK01000030">
    <property type="protein sequence ID" value="RAX41332.1"/>
    <property type="molecule type" value="Genomic_DNA"/>
</dbReference>
<dbReference type="OrthoDB" id="9793825at2"/>
<dbReference type="Pfam" id="PF00106">
    <property type="entry name" value="adh_short"/>
    <property type="match status" value="1"/>
</dbReference>
<name>A0A329YHJ0_RHITR</name>
<dbReference type="PANTHER" id="PTHR43976:SF9">
    <property type="entry name" value="OXIDOREDUCTASE"/>
    <property type="match status" value="1"/>
</dbReference>
<gene>
    <name evidence="1" type="ORF">DQ393_12330</name>
</gene>
<dbReference type="Proteomes" id="UP000251205">
    <property type="component" value="Unassembled WGS sequence"/>
</dbReference>
<organism evidence="1 2">
    <name type="scientific">Rhizobium tropici</name>
    <dbReference type="NCBI Taxonomy" id="398"/>
    <lineage>
        <taxon>Bacteria</taxon>
        <taxon>Pseudomonadati</taxon>
        <taxon>Pseudomonadota</taxon>
        <taxon>Alphaproteobacteria</taxon>
        <taxon>Hyphomicrobiales</taxon>
        <taxon>Rhizobiaceae</taxon>
        <taxon>Rhizobium/Agrobacterium group</taxon>
        <taxon>Rhizobium</taxon>
    </lineage>
</organism>
<dbReference type="AlphaFoldDB" id="A0A329YHJ0"/>
<dbReference type="PANTHER" id="PTHR43976">
    <property type="entry name" value="SHORT CHAIN DEHYDROGENASE"/>
    <property type="match status" value="1"/>
</dbReference>
<proteinExistence type="predicted"/>
<dbReference type="InterPro" id="IPR020904">
    <property type="entry name" value="Sc_DH/Rdtase_CS"/>
</dbReference>
<dbReference type="InterPro" id="IPR036291">
    <property type="entry name" value="NAD(P)-bd_dom_sf"/>
</dbReference>
<dbReference type="Gene3D" id="3.40.50.720">
    <property type="entry name" value="NAD(P)-binding Rossmann-like Domain"/>
    <property type="match status" value="1"/>
</dbReference>
<dbReference type="PROSITE" id="PS00061">
    <property type="entry name" value="ADH_SHORT"/>
    <property type="match status" value="1"/>
</dbReference>
<protein>
    <submittedName>
        <fullName evidence="1">Short chain oxidoreductase</fullName>
    </submittedName>
</protein>
<evidence type="ECO:0000313" key="2">
    <source>
        <dbReference type="Proteomes" id="UP000251205"/>
    </source>
</evidence>
<sequence>MDRQIILVTGAGSGIGNAIVVVLARAGHCVYASLRLARPEGEQRAATIRELAKRDGLDLHVVDLDVLSEASCRAAVDLVLVEQGRIDVVVNNAGMLMTGITEAFDPDQLQRIFDTCATSWLRMNRAALPVMRRQGYGTLAYTGSTTAHLAEPFLGPYAAAKAAGEAIAEVMGMEARPFGIDTIILVPGAFTTGTEHFAHANQPAYPSIQAQYGDLPARATALGAKLEAIDAKHGGSLDVSAVGEALRDALAMPRNERPYRVYVDGQHKGVEQVLAGQERRQADLLDQFGLSDLMPKILTAG</sequence>
<dbReference type="RefSeq" id="WP_112342061.1">
    <property type="nucleotide sequence ID" value="NZ_QMKK01000030.1"/>
</dbReference>
<reference evidence="1 2" key="1">
    <citation type="submission" date="2018-06" db="EMBL/GenBank/DDBJ databases">
        <title>Whole Genome Sequence of an efficient microsymbiont, Rhizobium tropici.</title>
        <authorList>
            <person name="Srinivasan R."/>
            <person name="Singh H.V."/>
            <person name="Srivastava R."/>
            <person name="Kumari B."/>
            <person name="Radhakrishna A."/>
        </authorList>
    </citation>
    <scope>NUCLEOTIDE SEQUENCE [LARGE SCALE GENOMIC DNA]</scope>
    <source>
        <strain evidence="1 2">IGFRI Rhizo-19</strain>
    </source>
</reference>
<dbReference type="SUPFAM" id="SSF51735">
    <property type="entry name" value="NAD(P)-binding Rossmann-fold domains"/>
    <property type="match status" value="1"/>
</dbReference>
<dbReference type="PRINTS" id="PR00081">
    <property type="entry name" value="GDHRDH"/>
</dbReference>
<comment type="caution">
    <text evidence="1">The sequence shown here is derived from an EMBL/GenBank/DDBJ whole genome shotgun (WGS) entry which is preliminary data.</text>
</comment>
<dbReference type="InterPro" id="IPR051911">
    <property type="entry name" value="SDR_oxidoreductase"/>
</dbReference>
<dbReference type="InterPro" id="IPR002347">
    <property type="entry name" value="SDR_fam"/>
</dbReference>
<evidence type="ECO:0000313" key="1">
    <source>
        <dbReference type="EMBL" id="RAX41332.1"/>
    </source>
</evidence>